<protein>
    <submittedName>
        <fullName evidence="4">Cell wall-active antibiotics response protein</fullName>
    </submittedName>
</protein>
<feature type="domain" description="Cell wall-active antibiotics response LiaF-like C-terminal" evidence="2">
    <location>
        <begin position="136"/>
        <end position="247"/>
    </location>
</feature>
<feature type="transmembrane region" description="Helical" evidence="1">
    <location>
        <begin position="91"/>
        <end position="109"/>
    </location>
</feature>
<dbReference type="InterPro" id="IPR024425">
    <property type="entry name" value="LiaF-like_C"/>
</dbReference>
<dbReference type="PIRSF" id="PIRSF031509">
    <property type="entry name" value="Cell_wall_LiaF/YvqF"/>
    <property type="match status" value="1"/>
</dbReference>
<keyword evidence="1" id="KW-0812">Transmembrane</keyword>
<feature type="transmembrane region" description="Helical" evidence="1">
    <location>
        <begin position="36"/>
        <end position="54"/>
    </location>
</feature>
<dbReference type="GO" id="GO:0016788">
    <property type="term" value="F:hydrolase activity, acting on ester bonds"/>
    <property type="evidence" value="ECO:0007669"/>
    <property type="project" value="InterPro"/>
</dbReference>
<dbReference type="Proteomes" id="UP000637359">
    <property type="component" value="Unassembled WGS sequence"/>
</dbReference>
<feature type="transmembrane region" description="Helical" evidence="1">
    <location>
        <begin position="61"/>
        <end position="79"/>
    </location>
</feature>
<dbReference type="EMBL" id="JACOOL010000004">
    <property type="protein sequence ID" value="MBC5636637.1"/>
    <property type="molecule type" value="Genomic_DNA"/>
</dbReference>
<dbReference type="Pfam" id="PF09922">
    <property type="entry name" value="LiaF-like_C"/>
    <property type="match status" value="1"/>
</dbReference>
<dbReference type="InterPro" id="IPR016975">
    <property type="entry name" value="Cell_wall_LiaF"/>
</dbReference>
<keyword evidence="5" id="KW-1185">Reference proteome</keyword>
<proteinExistence type="predicted"/>
<dbReference type="Pfam" id="PF22570">
    <property type="entry name" value="LiaF-TM"/>
    <property type="match status" value="1"/>
</dbReference>
<keyword evidence="1" id="KW-1133">Transmembrane helix</keyword>
<dbReference type="GO" id="GO:0046872">
    <property type="term" value="F:metal ion binding"/>
    <property type="evidence" value="ECO:0007669"/>
    <property type="project" value="InterPro"/>
</dbReference>
<dbReference type="InterPro" id="IPR047793">
    <property type="entry name" value="LiaF_C"/>
</dbReference>
<evidence type="ECO:0000313" key="5">
    <source>
        <dbReference type="Proteomes" id="UP000637359"/>
    </source>
</evidence>
<dbReference type="PROSITE" id="PS00786">
    <property type="entry name" value="5_NUCLEOTIDASE_2"/>
    <property type="match status" value="1"/>
</dbReference>
<evidence type="ECO:0000313" key="4">
    <source>
        <dbReference type="EMBL" id="MBC5636637.1"/>
    </source>
</evidence>
<feature type="transmembrane region" description="Helical" evidence="1">
    <location>
        <begin position="5"/>
        <end position="24"/>
    </location>
</feature>
<feature type="domain" description="LiaF transmembrane" evidence="3">
    <location>
        <begin position="10"/>
        <end position="113"/>
    </location>
</feature>
<comment type="caution">
    <text evidence="4">The sequence shown here is derived from an EMBL/GenBank/DDBJ whole genome shotgun (WGS) entry which is preliminary data.</text>
</comment>
<dbReference type="GO" id="GO:0000166">
    <property type="term" value="F:nucleotide binding"/>
    <property type="evidence" value="ECO:0007669"/>
    <property type="project" value="InterPro"/>
</dbReference>
<dbReference type="InterPro" id="IPR054331">
    <property type="entry name" value="LiaF_TM"/>
</dbReference>
<dbReference type="GO" id="GO:0016020">
    <property type="term" value="C:membrane"/>
    <property type="evidence" value="ECO:0007669"/>
    <property type="project" value="InterPro"/>
</dbReference>
<evidence type="ECO:0000259" key="2">
    <source>
        <dbReference type="Pfam" id="PF09922"/>
    </source>
</evidence>
<dbReference type="AlphaFoldDB" id="A0A923RJT5"/>
<gene>
    <name evidence="4" type="ORF">H8S33_07340</name>
</gene>
<evidence type="ECO:0000256" key="1">
    <source>
        <dbReference type="SAM" id="Phobius"/>
    </source>
</evidence>
<accession>A0A923RJT5</accession>
<dbReference type="NCBIfam" id="NF040535">
    <property type="entry name" value="LiaF_C_term"/>
    <property type="match status" value="1"/>
</dbReference>
<keyword evidence="1" id="KW-0472">Membrane</keyword>
<dbReference type="InterPro" id="IPR006146">
    <property type="entry name" value="5'-Nucleotdase_CS"/>
</dbReference>
<organism evidence="4 5">
    <name type="scientific">Ornithinibacillus hominis</name>
    <dbReference type="NCBI Taxonomy" id="2763055"/>
    <lineage>
        <taxon>Bacteria</taxon>
        <taxon>Bacillati</taxon>
        <taxon>Bacillota</taxon>
        <taxon>Bacilli</taxon>
        <taxon>Bacillales</taxon>
        <taxon>Bacillaceae</taxon>
        <taxon>Ornithinibacillus</taxon>
    </lineage>
</organism>
<reference evidence="4" key="1">
    <citation type="submission" date="2020-08" db="EMBL/GenBank/DDBJ databases">
        <title>Genome public.</title>
        <authorList>
            <person name="Liu C."/>
            <person name="Sun Q."/>
        </authorList>
    </citation>
    <scope>NUCLEOTIDE SEQUENCE</scope>
    <source>
        <strain evidence="4">BX22</strain>
    </source>
</reference>
<evidence type="ECO:0000259" key="3">
    <source>
        <dbReference type="Pfam" id="PF22570"/>
    </source>
</evidence>
<dbReference type="RefSeq" id="WP_186869337.1">
    <property type="nucleotide sequence ID" value="NZ_JACOOL010000004.1"/>
</dbReference>
<sequence>MRVGFFRYIIAAVLIICGVILVLENIGITELSTKNIWGYIFPSLIVLIGLKWMIDRMRHKGGSWIWGSFFFIFGSLLLLDKFDVIEFAIKDVFKLWPLLIVYFGFLFIGKSSKPKVTIYNGGSKVEKDDNYSFFSVGNHEFNQPNWKVEPTTVKTLAGDFYYDFSKAYIPEKEIPITISSLAGDVHILVPENLEFQVYASVKAGDIDIVGQSVDGINRSLSYVTPNYDSATRKINLTLKLKAGSIRVDYV</sequence>
<name>A0A923RJT5_9BACI</name>